<dbReference type="SUPFAM" id="SSF56988">
    <property type="entry name" value="Anthrax protective antigen"/>
    <property type="match status" value="1"/>
</dbReference>
<dbReference type="PANTHER" id="PTHR10579:SF43">
    <property type="entry name" value="ZINC FINGER (C3HC4-TYPE RING FINGER) FAMILY PROTEIN"/>
    <property type="match status" value="1"/>
</dbReference>
<proteinExistence type="predicted"/>
<dbReference type="InterPro" id="IPR036465">
    <property type="entry name" value="vWFA_dom_sf"/>
</dbReference>
<evidence type="ECO:0000313" key="2">
    <source>
        <dbReference type="EMBL" id="PPK49098.1"/>
    </source>
</evidence>
<dbReference type="PANTHER" id="PTHR10579">
    <property type="entry name" value="CALCIUM-ACTIVATED CHLORIDE CHANNEL REGULATOR"/>
    <property type="match status" value="1"/>
</dbReference>
<dbReference type="AlphaFoldDB" id="A0A2S6FZM9"/>
<dbReference type="EMBL" id="PTIS01000002">
    <property type="protein sequence ID" value="PPK49098.1"/>
    <property type="molecule type" value="Genomic_DNA"/>
</dbReference>
<dbReference type="Pfam" id="PF07691">
    <property type="entry name" value="PA14"/>
    <property type="match status" value="1"/>
</dbReference>
<sequence>MNLKNYGKNKWMSLFLVPIFGLTAFGITKDTKAADTLLDASRESSISENIKVGQTIDVKYTITPKPINAKDVAKNNRQKDIVLLIDTSGSMKYIPNEDREPSRYYNEKSRLDMIKEVANTFINKFDDDKVSIGLVEYSTYAAKVMDLTNMKSNNAVNLTKSVNALDTGGSTNIGDALRVAYTMLSNNSQGHDKYVVLMTDGYPEAYSINWDGSIYQGNAISNNLKSSEVGKYTDQYYNVSNEYWVKQSINGTYDNKKEALNYATFMGKKLGDYSNNKDESIKSFVVGVTKDVNSSNKDIAKVAKGMYYEADNEGSINNIYNEIQKIIESNLSASLKFEETFTDNISVKEVKSKIPLNYSSTGNKISTTIDNVYYKLSSDKKTYVADPIEFTVSYEVKAGGDIFLGKLDKKGNKTSYTTLEVLGKSETKYFDEQKLIASYVDVTIDVSDSKGSIDKYDSKLIKPSDKDKARYDKFVEDKKYKLIGDSYADINFQGNNINFFQYQFVDSNTNPTELPIDNWRELNLNKESLNLDIDLENRGSLTQRSYDVSHLPSISNESKWNDQKEVFKTPFQATEIKKAKYSTTADQYGHWENYIKEDGAKGTRWVTNSIFINDMFVSNDYKEASKFWGYLKVPSDGEYVLGIISDDGSRGHITIDGKTSTFVDMFKVQGQLFGTNKQVYNLKKDNYYPIHLEYFNWGGRAAFKFLYIPKADWENDYKYKNGGDLTKIPDKYNIPQDSFYPSKSTTPGEYTDVIFKGNKGIKLPTEPGKYYITYKTGNKDKEGNIKDIQKSGIYGPFIVEAKAKLNLTRKLEDNGAKKIGDEFKLNYTIIPEDIPYIVLNRDAKPNDIPSKDSYTIKDIKFQETFENALNIKVKTDGINAALNGSKLSGILPKGITYKLIKPSNDITKAYYKAEPISFSLYVSPKEAKEYVLEKENSILTYTDIDGVNRESMFEQYKFKVFGYSDITSQGIFKGMNGAKDYINSGQDLKATKTMPITLAISLDIKSDSPELNMILSGDIENSNIVFKKYELINGAINERSLEEKIMVGKSFKITNEAQFKLEKDKKYIIIYTLVPSGKEGDSVRVTSNIDKQENKILNINISDLPDLF</sequence>
<name>A0A2S6FZM9_9CLOT</name>
<protein>
    <submittedName>
        <fullName evidence="2">PA14 domain-containing protein</fullName>
    </submittedName>
</protein>
<dbReference type="OrthoDB" id="1656124at2"/>
<dbReference type="Gene3D" id="3.40.50.410">
    <property type="entry name" value="von Willebrand factor, type A domain"/>
    <property type="match status" value="1"/>
</dbReference>
<dbReference type="InterPro" id="IPR002035">
    <property type="entry name" value="VWF_A"/>
</dbReference>
<evidence type="ECO:0000313" key="3">
    <source>
        <dbReference type="Proteomes" id="UP000239863"/>
    </source>
</evidence>
<dbReference type="InterPro" id="IPR051266">
    <property type="entry name" value="CLCR"/>
</dbReference>
<dbReference type="PROSITE" id="PS50234">
    <property type="entry name" value="VWFA"/>
    <property type="match status" value="1"/>
</dbReference>
<dbReference type="Pfam" id="PF00092">
    <property type="entry name" value="VWA"/>
    <property type="match status" value="1"/>
</dbReference>
<dbReference type="CDD" id="cd00198">
    <property type="entry name" value="vWFA"/>
    <property type="match status" value="1"/>
</dbReference>
<dbReference type="InterPro" id="IPR011658">
    <property type="entry name" value="PA14_dom"/>
</dbReference>
<accession>A0A2S6FZM9</accession>
<dbReference type="SMART" id="SM00327">
    <property type="entry name" value="VWA"/>
    <property type="match status" value="1"/>
</dbReference>
<dbReference type="SUPFAM" id="SSF53300">
    <property type="entry name" value="vWA-like"/>
    <property type="match status" value="1"/>
</dbReference>
<organism evidence="2 3">
    <name type="scientific">Clostridium algidicarnis DSM 15099</name>
    <dbReference type="NCBI Taxonomy" id="1121295"/>
    <lineage>
        <taxon>Bacteria</taxon>
        <taxon>Bacillati</taxon>
        <taxon>Bacillota</taxon>
        <taxon>Clostridia</taxon>
        <taxon>Eubacteriales</taxon>
        <taxon>Clostridiaceae</taxon>
        <taxon>Clostridium</taxon>
    </lineage>
</organism>
<comment type="caution">
    <text evidence="2">The sequence shown here is derived from an EMBL/GenBank/DDBJ whole genome shotgun (WGS) entry which is preliminary data.</text>
</comment>
<dbReference type="RefSeq" id="WP_104409130.1">
    <property type="nucleotide sequence ID" value="NZ_PTIS01000002.1"/>
</dbReference>
<evidence type="ECO:0000259" key="1">
    <source>
        <dbReference type="PROSITE" id="PS50234"/>
    </source>
</evidence>
<reference evidence="2 3" key="1">
    <citation type="submission" date="2018-02" db="EMBL/GenBank/DDBJ databases">
        <title>Genomic Encyclopedia of Archaeal and Bacterial Type Strains, Phase II (KMG-II): from individual species to whole genera.</title>
        <authorList>
            <person name="Goeker M."/>
        </authorList>
    </citation>
    <scope>NUCLEOTIDE SEQUENCE [LARGE SCALE GENOMIC DNA]</scope>
    <source>
        <strain evidence="2 3">DSM 15099</strain>
    </source>
</reference>
<gene>
    <name evidence="2" type="ORF">BD821_1029</name>
</gene>
<feature type="domain" description="VWFA" evidence="1">
    <location>
        <begin position="80"/>
        <end position="323"/>
    </location>
</feature>
<dbReference type="Proteomes" id="UP000239863">
    <property type="component" value="Unassembled WGS sequence"/>
</dbReference>